<evidence type="ECO:0000256" key="7">
    <source>
        <dbReference type="PROSITE-ProRule" id="PRU00317"/>
    </source>
</evidence>
<dbReference type="Proteomes" id="UP000249390">
    <property type="component" value="Unassembled WGS sequence"/>
</dbReference>
<dbReference type="InterPro" id="IPR033133">
    <property type="entry name" value="PUM-HD"/>
</dbReference>
<evidence type="ECO:0000313" key="10">
    <source>
        <dbReference type="EMBL" id="RAL43794.1"/>
    </source>
</evidence>
<dbReference type="PANTHER" id="PTHR12537">
    <property type="entry name" value="RNA BINDING PROTEIN PUMILIO-RELATED"/>
    <property type="match status" value="1"/>
</dbReference>
<evidence type="ECO:0000256" key="5">
    <source>
        <dbReference type="ARBA" id="ARBA00022884"/>
    </source>
</evidence>
<dbReference type="SUPFAM" id="SSF48371">
    <property type="entry name" value="ARM repeat"/>
    <property type="match status" value="1"/>
</dbReference>
<keyword evidence="4" id="KW-0810">Translation regulation</keyword>
<feature type="repeat" description="Pumilio" evidence="7">
    <location>
        <begin position="550"/>
        <end position="585"/>
    </location>
</feature>
<feature type="repeat" description="Pumilio" evidence="7">
    <location>
        <begin position="767"/>
        <end position="802"/>
    </location>
</feature>
<comment type="subcellular location">
    <subcellularLocation>
        <location evidence="1">Cytoplasm</location>
    </subcellularLocation>
</comment>
<dbReference type="GO" id="GO:0006417">
    <property type="term" value="P:regulation of translation"/>
    <property type="evidence" value="ECO:0007669"/>
    <property type="project" value="UniProtKB-KW"/>
</dbReference>
<dbReference type="EMBL" id="NQVE01000152">
    <property type="protein sequence ID" value="RAL43794.1"/>
    <property type="molecule type" value="Genomic_DNA"/>
</dbReference>
<feature type="repeat" description="Pumilio" evidence="7">
    <location>
        <begin position="586"/>
        <end position="621"/>
    </location>
</feature>
<dbReference type="PANTHER" id="PTHR12537:SF119">
    <property type="entry name" value="PUMILIO HOMOLOG 6, CHLOROPLASTIC"/>
    <property type="match status" value="1"/>
</dbReference>
<feature type="domain" description="PUM-HD" evidence="9">
    <location>
        <begin position="530"/>
        <end position="870"/>
    </location>
</feature>
<feature type="repeat" description="Pumilio" evidence="7">
    <location>
        <begin position="658"/>
        <end position="693"/>
    </location>
</feature>
<keyword evidence="5" id="KW-0694">RNA-binding</keyword>
<evidence type="ECO:0000256" key="1">
    <source>
        <dbReference type="ARBA" id="ARBA00004496"/>
    </source>
</evidence>
<dbReference type="SMART" id="SM00025">
    <property type="entry name" value="Pumilio"/>
    <property type="match status" value="8"/>
</dbReference>
<feature type="repeat" description="Pumilio" evidence="7">
    <location>
        <begin position="803"/>
        <end position="844"/>
    </location>
</feature>
<sequence length="892" mass="98821">MATENPMRMVESRRPGQWGSSNDELGLFLKGHHNKVPHRSGSAPPSMEGSFTAFGSLTFQKTGSWDLGPTNSLDTALLNCPSEEQIRALPSYFAYYSSNVNLNPRLPPPIISRENKHHLSRCVGSTTNDGYKFTASGDSGASRHVAFPRGSLSTHIEEPDDESSAQSASDISAQNITTELTGPKLDALTGHRKSLVGLIQDNFQGTPSPLYSQSCVASEEPTECNVHSLGLENLSLEALPKHSAHSLSKLGSREEDNEVFQKPAMVESTKEDTSSSFQNETVPHHLHSQRNIPHQVTGLQVQIPSHGLDQGQFHPHLPEPSGLAPPPLYAAAAAYMAPGSPFYANLNSSGLYFPQYSMSGYASMGSPIFPPHYSSHNNILPLQFDAISGQNLSSQTRDIPHLGNNGLMMHPSLPDHFGPLQMQYFQQHPVEDAFSDPSVASYFGDQTFLPQNQRKIGVPNNGHYGSPTTVGYVPQFPLSPLDSPVLPGSPIGGAYPFGRRSGIRFSQASSKNVGVYPAWQVERDNFMEPKRPSLLDELKANSGRKIDISDIAGRIVEFSVDQHGSRFIQQKLENCSDEEKASVFAEVLPHASKLMTDVFGNYVIQKFFEHGSRDQRKELACQLTGKMLPLSLQMYGCRVIQKALEVIEPYQKRELVHELDGHVMTCVRDQNGNHVIQKCIESVPTESIEFIISAFQGQVATLSTHPYGCRVIQRVLEHCSDDLQSQCIVDEILESAYILAQDQYGNYVTQHVLERGKPHERRRIVEKLSGKVVQLSQHKYASNVVEKCLVHGDAADQELLIGEILAQSDGNDSLLMMMKDQFANYVVQKILEISNGEQCRVLLNRIKLHLPALRKYTYGKHIVARFEQLSGGERKPFLPQLFLFLYLQTTGN</sequence>
<dbReference type="CDD" id="cd07920">
    <property type="entry name" value="Pumilio"/>
    <property type="match status" value="1"/>
</dbReference>
<dbReference type="GO" id="GO:0003729">
    <property type="term" value="F:mRNA binding"/>
    <property type="evidence" value="ECO:0007669"/>
    <property type="project" value="UniProtKB-ARBA"/>
</dbReference>
<feature type="repeat" description="Pumilio" evidence="7">
    <location>
        <begin position="731"/>
        <end position="766"/>
    </location>
</feature>
<evidence type="ECO:0000256" key="6">
    <source>
        <dbReference type="ARBA" id="ARBA00055193"/>
    </source>
</evidence>
<name>A0A328DE34_9ASTE</name>
<dbReference type="InterPro" id="IPR011989">
    <property type="entry name" value="ARM-like"/>
</dbReference>
<dbReference type="FunFam" id="1.25.10.10:FF:000004">
    <property type="entry name" value="Pumilio homolog 1 isoform 2"/>
    <property type="match status" value="1"/>
</dbReference>
<dbReference type="GO" id="GO:0005737">
    <property type="term" value="C:cytoplasm"/>
    <property type="evidence" value="ECO:0007669"/>
    <property type="project" value="UniProtKB-SubCell"/>
</dbReference>
<feature type="repeat" description="Pumilio" evidence="7">
    <location>
        <begin position="694"/>
        <end position="730"/>
    </location>
</feature>
<dbReference type="InterPro" id="IPR016024">
    <property type="entry name" value="ARM-type_fold"/>
</dbReference>
<dbReference type="PROSITE" id="PS50302">
    <property type="entry name" value="PUM"/>
    <property type="match status" value="8"/>
</dbReference>
<dbReference type="InterPro" id="IPR001313">
    <property type="entry name" value="Pumilio_RNA-bd_rpt"/>
</dbReference>
<evidence type="ECO:0000256" key="3">
    <source>
        <dbReference type="ARBA" id="ARBA00022737"/>
    </source>
</evidence>
<feature type="region of interest" description="Disordered" evidence="8">
    <location>
        <begin position="153"/>
        <end position="172"/>
    </location>
</feature>
<evidence type="ECO:0000259" key="9">
    <source>
        <dbReference type="PROSITE" id="PS50303"/>
    </source>
</evidence>
<dbReference type="Gene3D" id="1.25.10.10">
    <property type="entry name" value="Leucine-rich Repeat Variant"/>
    <property type="match status" value="1"/>
</dbReference>
<dbReference type="InterPro" id="IPR033712">
    <property type="entry name" value="Pumilio_RNA-bd"/>
</dbReference>
<evidence type="ECO:0000313" key="11">
    <source>
        <dbReference type="Proteomes" id="UP000249390"/>
    </source>
</evidence>
<evidence type="ECO:0000256" key="2">
    <source>
        <dbReference type="ARBA" id="ARBA00022490"/>
    </source>
</evidence>
<proteinExistence type="predicted"/>
<dbReference type="AlphaFoldDB" id="A0A328DE34"/>
<organism evidence="10 11">
    <name type="scientific">Cuscuta australis</name>
    <dbReference type="NCBI Taxonomy" id="267555"/>
    <lineage>
        <taxon>Eukaryota</taxon>
        <taxon>Viridiplantae</taxon>
        <taxon>Streptophyta</taxon>
        <taxon>Embryophyta</taxon>
        <taxon>Tracheophyta</taxon>
        <taxon>Spermatophyta</taxon>
        <taxon>Magnoliopsida</taxon>
        <taxon>eudicotyledons</taxon>
        <taxon>Gunneridae</taxon>
        <taxon>Pentapetalae</taxon>
        <taxon>asterids</taxon>
        <taxon>lamiids</taxon>
        <taxon>Solanales</taxon>
        <taxon>Convolvulaceae</taxon>
        <taxon>Cuscuteae</taxon>
        <taxon>Cuscuta</taxon>
        <taxon>Cuscuta subgen. Grammica</taxon>
        <taxon>Cuscuta sect. Cleistogrammica</taxon>
    </lineage>
</organism>
<gene>
    <name evidence="10" type="ORF">DM860_014295</name>
</gene>
<evidence type="ECO:0000256" key="8">
    <source>
        <dbReference type="SAM" id="MobiDB-lite"/>
    </source>
</evidence>
<protein>
    <recommendedName>
        <fullName evidence="9">PUM-HD domain-containing protein</fullName>
    </recommendedName>
</protein>
<dbReference type="PROSITE" id="PS50303">
    <property type="entry name" value="PUM_HD"/>
    <property type="match status" value="1"/>
</dbReference>
<keyword evidence="11" id="KW-1185">Reference proteome</keyword>
<keyword evidence="2" id="KW-0963">Cytoplasm</keyword>
<reference evidence="10 11" key="1">
    <citation type="submission" date="2018-06" db="EMBL/GenBank/DDBJ databases">
        <title>The Genome of Cuscuta australis (Dodder) Provides Insight into the Evolution of Plant Parasitism.</title>
        <authorList>
            <person name="Liu H."/>
        </authorList>
    </citation>
    <scope>NUCLEOTIDE SEQUENCE [LARGE SCALE GENOMIC DNA]</scope>
    <source>
        <strain evidence="11">cv. Yunnan</strain>
        <tissue evidence="10">Vines</tissue>
    </source>
</reference>
<comment type="caution">
    <text evidence="10">The sequence shown here is derived from an EMBL/GenBank/DDBJ whole genome shotgun (WGS) entry which is preliminary data.</text>
</comment>
<feature type="repeat" description="Pumilio" evidence="7">
    <location>
        <begin position="622"/>
        <end position="657"/>
    </location>
</feature>
<accession>A0A328DE34</accession>
<feature type="region of interest" description="Disordered" evidence="8">
    <location>
        <begin position="1"/>
        <end position="23"/>
    </location>
</feature>
<evidence type="ECO:0000256" key="4">
    <source>
        <dbReference type="ARBA" id="ARBA00022845"/>
    </source>
</evidence>
<dbReference type="Pfam" id="PF00806">
    <property type="entry name" value="PUF"/>
    <property type="match status" value="8"/>
</dbReference>
<keyword evidence="3" id="KW-0677">Repeat</keyword>
<comment type="function">
    <text evidence="6">Sequence-specific RNA-binding protein that regulates translation and mRNA stability by binding the 3'-UTR of target mRNAs. Binds the APUM-binding elements (APBEs) in the 3'-UTR mRNA sequence of CLV1, PNH, WUS and FAS2.</text>
</comment>